<evidence type="ECO:0000313" key="12">
    <source>
        <dbReference type="EMBL" id="MBD2800998.1"/>
    </source>
</evidence>
<dbReference type="InterPro" id="IPR057556">
    <property type="entry name" value="TPR_Slam"/>
</dbReference>
<evidence type="ECO:0000256" key="1">
    <source>
        <dbReference type="ARBA" id="ARBA00004571"/>
    </source>
</evidence>
<dbReference type="InterPro" id="IPR007655">
    <property type="entry name" value="Slam_C"/>
</dbReference>
<keyword evidence="4 9" id="KW-0732">Signal</keyword>
<keyword evidence="5" id="KW-0472">Membrane</keyword>
<name>A0AAW3YXV0_9GAMM</name>
<dbReference type="InterPro" id="IPR011990">
    <property type="entry name" value="TPR-like_helical_dom_sf"/>
</dbReference>
<dbReference type="EMBL" id="JACXBF010000244">
    <property type="protein sequence ID" value="MBD2800998.1"/>
    <property type="molecule type" value="Genomic_DNA"/>
</dbReference>
<proteinExistence type="inferred from homology"/>
<evidence type="ECO:0000256" key="5">
    <source>
        <dbReference type="ARBA" id="ARBA00023136"/>
    </source>
</evidence>
<evidence type="ECO:0000259" key="11">
    <source>
        <dbReference type="Pfam" id="PF24575"/>
    </source>
</evidence>
<dbReference type="Pfam" id="PF24575">
    <property type="entry name" value="TPR_Slam"/>
    <property type="match status" value="1"/>
</dbReference>
<reference evidence="12" key="2">
    <citation type="journal article" date="2024" name="Toxins">
        <title>Genome Sequence Analysis of Native Xenorhabdus Strains Isolated from Entomopathogenic Nematodes in Argentina.</title>
        <authorList>
            <person name="Palma L."/>
            <person name="Frizzo L."/>
            <person name="Kaiser S."/>
            <person name="Berry C."/>
            <person name="Caballero P."/>
            <person name="Bode H.B."/>
            <person name="Del Valle E.E."/>
        </authorList>
    </citation>
    <scope>NUCLEOTIDE SEQUENCE</scope>
    <source>
        <strain evidence="12">M</strain>
    </source>
</reference>
<evidence type="ECO:0000256" key="4">
    <source>
        <dbReference type="ARBA" id="ARBA00022729"/>
    </source>
</evidence>
<evidence type="ECO:0000256" key="7">
    <source>
        <dbReference type="ARBA" id="ARBA00023609"/>
    </source>
</evidence>
<feature type="chain" id="PRO_5043542873" evidence="9">
    <location>
        <begin position="29"/>
        <end position="511"/>
    </location>
</feature>
<feature type="domain" description="Surface lipoprotein assembly modifier C-terminal" evidence="10">
    <location>
        <begin position="220"/>
        <end position="511"/>
    </location>
</feature>
<dbReference type="SUPFAM" id="SSF48452">
    <property type="entry name" value="TPR-like"/>
    <property type="match status" value="1"/>
</dbReference>
<evidence type="ECO:0000256" key="6">
    <source>
        <dbReference type="ARBA" id="ARBA00023237"/>
    </source>
</evidence>
<dbReference type="Proteomes" id="UP001193920">
    <property type="component" value="Unassembled WGS sequence"/>
</dbReference>
<sequence>MTCKKKTAVSTLLFMASLALFHSPAAYSHQDGSHEAFTSEESTHWIWKEIRHNQQQNQQKHEAGLSIPAVVSTEEDESKEGKSSGTGHGQPFEIENNPENLAKALYFAINYQRWSEVKRLLAVYQKIPESNPLLVDFAQGGLARIEGKLALSAAHYQKILSQQPNSTRIKLELARVYFEDYNNREAEKLFSELREQHQLPKIVLENIDRYLHAIPLRSRWHSSFSISSVYDDNLNMTPNQEAQCLLILEGHCLMQRKLPKIIKEWGSTYTATLSRRYSFAGHHGVFGRALIYGENYPHYHDANENIFLLVSGYNYKNRTHDLSFGPLFEYKQSAGKTEYYALGAKLEWQWAMTAQTGLNVEISNKRLNYQQNDSVKNGALSSSYFSLSHFINDKVILFGGGQWSYQDSQRPSSRYQQWGVTAGIAGQIYSGINGSLVATLRQLRFAAYNAVLEARRQDNEQIYTASIKFPKAKIVGMTPSLIFRHRHNRSNVDWLYSYDKNQVQIQLEKYF</sequence>
<evidence type="ECO:0000256" key="2">
    <source>
        <dbReference type="ARBA" id="ARBA00022452"/>
    </source>
</evidence>
<reference evidence="12" key="1">
    <citation type="submission" date="2020-09" db="EMBL/GenBank/DDBJ databases">
        <authorList>
            <person name="Palma L."/>
            <person name="Caballero P."/>
            <person name="Berry C."/>
            <person name="Del Valle E."/>
        </authorList>
    </citation>
    <scope>NUCLEOTIDE SEQUENCE</scope>
    <source>
        <strain evidence="12">M</strain>
    </source>
</reference>
<comment type="subcellular location">
    <subcellularLocation>
        <location evidence="1">Cell outer membrane</location>
        <topology evidence="1">Multi-pass membrane protein</topology>
    </subcellularLocation>
</comment>
<protein>
    <submittedName>
        <fullName evidence="12">DUF560 domain-containing protein</fullName>
    </submittedName>
</protein>
<evidence type="ECO:0000256" key="3">
    <source>
        <dbReference type="ARBA" id="ARBA00022692"/>
    </source>
</evidence>
<feature type="signal peptide" evidence="9">
    <location>
        <begin position="1"/>
        <end position="28"/>
    </location>
</feature>
<dbReference type="AlphaFoldDB" id="A0AAW3YXV0"/>
<comment type="similarity">
    <text evidence="7">Belongs to the Slam family.</text>
</comment>
<feature type="domain" description="Surface lipoprotein assembly modifier N-terminal TPR repeats region" evidence="11">
    <location>
        <begin position="91"/>
        <end position="190"/>
    </location>
</feature>
<keyword evidence="6" id="KW-0998">Cell outer membrane</keyword>
<evidence type="ECO:0000256" key="9">
    <source>
        <dbReference type="SAM" id="SignalP"/>
    </source>
</evidence>
<evidence type="ECO:0000256" key="8">
    <source>
        <dbReference type="SAM" id="MobiDB-lite"/>
    </source>
</evidence>
<dbReference type="Pfam" id="PF04575">
    <property type="entry name" value="SlipAM"/>
    <property type="match status" value="1"/>
</dbReference>
<gene>
    <name evidence="12" type="ORF">ID854_11175</name>
</gene>
<evidence type="ECO:0000259" key="10">
    <source>
        <dbReference type="Pfam" id="PF04575"/>
    </source>
</evidence>
<accession>A0AAW3YXV0</accession>
<dbReference type="Gene3D" id="1.25.40.10">
    <property type="entry name" value="Tetratricopeptide repeat domain"/>
    <property type="match status" value="1"/>
</dbReference>
<organism evidence="12">
    <name type="scientific">Xenorhabdus szentirmaii</name>
    <dbReference type="NCBI Taxonomy" id="290112"/>
    <lineage>
        <taxon>Bacteria</taxon>
        <taxon>Pseudomonadati</taxon>
        <taxon>Pseudomonadota</taxon>
        <taxon>Gammaproteobacteria</taxon>
        <taxon>Enterobacterales</taxon>
        <taxon>Morganellaceae</taxon>
        <taxon>Xenorhabdus</taxon>
    </lineage>
</organism>
<comment type="caution">
    <text evidence="12">The sequence shown here is derived from an EMBL/GenBank/DDBJ whole genome shotgun (WGS) entry which is preliminary data.</text>
</comment>
<keyword evidence="2" id="KW-1134">Transmembrane beta strand</keyword>
<dbReference type="GO" id="GO:0009279">
    <property type="term" value="C:cell outer membrane"/>
    <property type="evidence" value="ECO:0007669"/>
    <property type="project" value="UniProtKB-SubCell"/>
</dbReference>
<feature type="region of interest" description="Disordered" evidence="8">
    <location>
        <begin position="71"/>
        <end position="95"/>
    </location>
</feature>
<keyword evidence="3" id="KW-0812">Transmembrane</keyword>